<proteinExistence type="inferred from homology"/>
<dbReference type="Proteomes" id="UP000008810">
    <property type="component" value="Chromosome 3"/>
</dbReference>
<name>I1HW82_BRADI</name>
<dbReference type="PANTHER" id="PTHR45642:SF19">
    <property type="entry name" value="OS02G0110000 PROTEIN"/>
    <property type="match status" value="1"/>
</dbReference>
<feature type="compositionally biased region" description="Pro residues" evidence="2">
    <location>
        <begin position="61"/>
        <end position="84"/>
    </location>
</feature>
<dbReference type="InterPro" id="IPR001087">
    <property type="entry name" value="GDSL"/>
</dbReference>
<evidence type="ECO:0000256" key="3">
    <source>
        <dbReference type="SAM" id="SignalP"/>
    </source>
</evidence>
<dbReference type="RefSeq" id="XP_014755842.1">
    <property type="nucleotide sequence ID" value="XM_014900356.2"/>
</dbReference>
<protein>
    <submittedName>
        <fullName evidence="4 5">Uncharacterized protein</fullName>
    </submittedName>
</protein>
<evidence type="ECO:0000313" key="6">
    <source>
        <dbReference type="Proteomes" id="UP000008810"/>
    </source>
</evidence>
<dbReference type="RefSeq" id="XP_014755841.1">
    <property type="nucleotide sequence ID" value="XM_014900355.2"/>
</dbReference>
<keyword evidence="3" id="KW-0732">Signal</keyword>
<dbReference type="Gene3D" id="3.40.50.1110">
    <property type="entry name" value="SGNH hydrolase"/>
    <property type="match status" value="1"/>
</dbReference>
<dbReference type="OMA" id="NYLASCM"/>
<evidence type="ECO:0000256" key="1">
    <source>
        <dbReference type="ARBA" id="ARBA00008668"/>
    </source>
</evidence>
<dbReference type="GeneID" id="100828300"/>
<dbReference type="KEGG" id="bdi:100828300"/>
<feature type="chain" id="PRO_5014094858" evidence="3">
    <location>
        <begin position="26"/>
        <end position="495"/>
    </location>
</feature>
<organism evidence="4">
    <name type="scientific">Brachypodium distachyon</name>
    <name type="common">Purple false brome</name>
    <name type="synonym">Trachynia distachya</name>
    <dbReference type="NCBI Taxonomy" id="15368"/>
    <lineage>
        <taxon>Eukaryota</taxon>
        <taxon>Viridiplantae</taxon>
        <taxon>Streptophyta</taxon>
        <taxon>Embryophyta</taxon>
        <taxon>Tracheophyta</taxon>
        <taxon>Spermatophyta</taxon>
        <taxon>Magnoliopsida</taxon>
        <taxon>Liliopsida</taxon>
        <taxon>Poales</taxon>
        <taxon>Poaceae</taxon>
        <taxon>BOP clade</taxon>
        <taxon>Pooideae</taxon>
        <taxon>Stipodae</taxon>
        <taxon>Brachypodieae</taxon>
        <taxon>Brachypodium</taxon>
    </lineage>
</organism>
<dbReference type="InterPro" id="IPR050592">
    <property type="entry name" value="GDSL_lipolytic_enzyme"/>
</dbReference>
<dbReference type="RefSeq" id="XP_003571825.1">
    <property type="nucleotide sequence ID" value="XM_003571777.4"/>
</dbReference>
<dbReference type="Pfam" id="PF00657">
    <property type="entry name" value="Lipase_GDSL"/>
    <property type="match status" value="1"/>
</dbReference>
<evidence type="ECO:0000313" key="5">
    <source>
        <dbReference type="EnsemblPlants" id="KQJ92849"/>
    </source>
</evidence>
<dbReference type="RefSeq" id="XP_014755840.1">
    <property type="nucleotide sequence ID" value="XM_014900354.2"/>
</dbReference>
<dbReference type="InterPro" id="IPR035669">
    <property type="entry name" value="SGNH_plant_lipase-like"/>
</dbReference>
<dbReference type="RefSeq" id="XP_024317805.1">
    <property type="nucleotide sequence ID" value="XM_024462037.1"/>
</dbReference>
<reference evidence="4 5" key="1">
    <citation type="journal article" date="2010" name="Nature">
        <title>Genome sequencing and analysis of the model grass Brachypodium distachyon.</title>
        <authorList>
            <consortium name="International Brachypodium Initiative"/>
        </authorList>
    </citation>
    <scope>NUCLEOTIDE SEQUENCE [LARGE SCALE GENOMIC DNA]</scope>
    <source>
        <strain evidence="4">Bd21</strain>
        <strain evidence="5">cv. Bd21</strain>
    </source>
</reference>
<dbReference type="eggNOG" id="ENOG502R619">
    <property type="taxonomic scope" value="Eukaryota"/>
</dbReference>
<accession>I1HW82</accession>
<dbReference type="CDD" id="cd01837">
    <property type="entry name" value="SGNH_plant_lipase_like"/>
    <property type="match status" value="1"/>
</dbReference>
<feature type="region of interest" description="Disordered" evidence="2">
    <location>
        <begin position="26"/>
        <end position="145"/>
    </location>
</feature>
<sequence length="495" mass="54434">MKRLGVLAVALLLLIAWQPIKMAAAQSPAPLLPPPPDDQDDDPPARSLPPPPADDQDDDPPSWPGLPLLPSPPTPVESASPPPEPEARTPTSPPPPPPPHPRHAQLPPRQDDPPETEPEPTEPPPRQRQAPREPAPPRTVVPPQEPGWAAVPLPLPPMPPPMVPFNYSATGYTTMLVFGDSTVDPGNNNRLQTVMRANFLPYGASFLGGRRPTGRFSNGRLITDLLAEKLGIARSIPGFHEPRLRLRQLRRGVSFASAGSGYDDATARISSALSFSNQVEDLWRYKRNLQRLVGPRRAEQLFRRATFIISAGTTDVFFHYLATNHSGAANSWPQYENLLISRVSNYTQVMRALGGRRFVFVGVPPVGCLPLVRTLLGTGTEKCHENINLLATSFNRGLAEVVRLLKNERDTRATFIDIYTIVAMATVDPRTFGLTETSRGCCGTGVIEVGQTCRGRLTCTDPSRYMYWDAVHQTERMNQIITDHAIMNSIGEIYV</sequence>
<feature type="compositionally biased region" description="Pro residues" evidence="2">
    <location>
        <begin position="133"/>
        <end position="145"/>
    </location>
</feature>
<feature type="signal peptide" evidence="3">
    <location>
        <begin position="1"/>
        <end position="25"/>
    </location>
</feature>
<reference evidence="4" key="2">
    <citation type="submission" date="2017-06" db="EMBL/GenBank/DDBJ databases">
        <title>WGS assembly of Brachypodium distachyon.</title>
        <authorList>
            <consortium name="The International Brachypodium Initiative"/>
            <person name="Lucas S."/>
            <person name="Harmon-Smith M."/>
            <person name="Lail K."/>
            <person name="Tice H."/>
            <person name="Grimwood J."/>
            <person name="Bruce D."/>
            <person name="Barry K."/>
            <person name="Shu S."/>
            <person name="Lindquist E."/>
            <person name="Wang M."/>
            <person name="Pitluck S."/>
            <person name="Vogel J.P."/>
            <person name="Garvin D.F."/>
            <person name="Mockler T.C."/>
            <person name="Schmutz J."/>
            <person name="Rokhsar D."/>
            <person name="Bevan M.W."/>
        </authorList>
    </citation>
    <scope>NUCLEOTIDE SEQUENCE</scope>
    <source>
        <strain evidence="4">Bd21</strain>
    </source>
</reference>
<evidence type="ECO:0000313" key="4">
    <source>
        <dbReference type="EMBL" id="KQJ92849.1"/>
    </source>
</evidence>
<gene>
    <name evidence="5" type="primary">LOC100828300</name>
    <name evidence="4" type="ORF">BRADI_3g01100v3</name>
</gene>
<dbReference type="EMBL" id="CM000882">
    <property type="protein sequence ID" value="KQJ92849.1"/>
    <property type="molecule type" value="Genomic_DNA"/>
</dbReference>
<dbReference type="HOGENOM" id="CLU_015101_0_1_1"/>
<dbReference type="AlphaFoldDB" id="I1HW82"/>
<dbReference type="GO" id="GO:0016788">
    <property type="term" value="F:hydrolase activity, acting on ester bonds"/>
    <property type="evidence" value="ECO:0007669"/>
    <property type="project" value="InterPro"/>
</dbReference>
<reference evidence="5" key="3">
    <citation type="submission" date="2018-08" db="UniProtKB">
        <authorList>
            <consortium name="EnsemblPlants"/>
        </authorList>
    </citation>
    <scope>IDENTIFICATION</scope>
    <source>
        <strain evidence="5">cv. Bd21</strain>
    </source>
</reference>
<dbReference type="Gramene" id="KQJ92849">
    <property type="protein sequence ID" value="KQJ92849"/>
    <property type="gene ID" value="BRADI_3g01100v3"/>
</dbReference>
<dbReference type="EnsemblPlants" id="KQJ92849">
    <property type="protein sequence ID" value="KQJ92849"/>
    <property type="gene ID" value="BRADI_3g01100v3"/>
</dbReference>
<dbReference type="PANTHER" id="PTHR45642">
    <property type="entry name" value="GDSL ESTERASE/LIPASE EXL3"/>
    <property type="match status" value="1"/>
</dbReference>
<keyword evidence="6" id="KW-1185">Reference proteome</keyword>
<dbReference type="OrthoDB" id="1600564at2759"/>
<dbReference type="InterPro" id="IPR036514">
    <property type="entry name" value="SGNH_hydro_sf"/>
</dbReference>
<comment type="similarity">
    <text evidence="1">Belongs to the 'GDSL' lipolytic enzyme family.</text>
</comment>
<evidence type="ECO:0000256" key="2">
    <source>
        <dbReference type="SAM" id="MobiDB-lite"/>
    </source>
</evidence>